<name>A0A0F9G260_9ZZZZ</name>
<proteinExistence type="predicted"/>
<dbReference type="EMBL" id="LAZR01019385">
    <property type="protein sequence ID" value="KKL92744.1"/>
    <property type="molecule type" value="Genomic_DNA"/>
</dbReference>
<accession>A0A0F9G260</accession>
<reference evidence="1" key="1">
    <citation type="journal article" date="2015" name="Nature">
        <title>Complex archaea that bridge the gap between prokaryotes and eukaryotes.</title>
        <authorList>
            <person name="Spang A."/>
            <person name="Saw J.H."/>
            <person name="Jorgensen S.L."/>
            <person name="Zaremba-Niedzwiedzka K."/>
            <person name="Martijn J."/>
            <person name="Lind A.E."/>
            <person name="van Eijk R."/>
            <person name="Schleper C."/>
            <person name="Guy L."/>
            <person name="Ettema T.J."/>
        </authorList>
    </citation>
    <scope>NUCLEOTIDE SEQUENCE</scope>
</reference>
<protein>
    <submittedName>
        <fullName evidence="1">Uncharacterized protein</fullName>
    </submittedName>
</protein>
<gene>
    <name evidence="1" type="ORF">LCGC14_1881700</name>
</gene>
<comment type="caution">
    <text evidence="1">The sequence shown here is derived from an EMBL/GenBank/DDBJ whole genome shotgun (WGS) entry which is preliminary data.</text>
</comment>
<dbReference type="AlphaFoldDB" id="A0A0F9G260"/>
<organism evidence="1">
    <name type="scientific">marine sediment metagenome</name>
    <dbReference type="NCBI Taxonomy" id="412755"/>
    <lineage>
        <taxon>unclassified sequences</taxon>
        <taxon>metagenomes</taxon>
        <taxon>ecological metagenomes</taxon>
    </lineage>
</organism>
<sequence>MKKTSEIQKIISKDKQEKRDKVNKTYDYSITMPVNYNYMNLPNILKGHNYSIKLHLHTTEPKFYKIYKKIS</sequence>
<evidence type="ECO:0000313" key="1">
    <source>
        <dbReference type="EMBL" id="KKL92744.1"/>
    </source>
</evidence>